<dbReference type="InterPro" id="IPR011013">
    <property type="entry name" value="Gal_mutarotase_sf_dom"/>
</dbReference>
<dbReference type="InterPro" id="IPR032482">
    <property type="entry name" value="DUF5054"/>
</dbReference>
<dbReference type="InterPro" id="IPR011330">
    <property type="entry name" value="Glyco_hydro/deAcase_b/a-brl"/>
</dbReference>
<dbReference type="PANTHER" id="PTHR46017">
    <property type="entry name" value="ALPHA-MANNOSIDASE 2C1"/>
    <property type="match status" value="1"/>
</dbReference>
<dbReference type="InterPro" id="IPR027291">
    <property type="entry name" value="Glyco_hydro_38_N_sf"/>
</dbReference>
<dbReference type="SUPFAM" id="SSF88713">
    <property type="entry name" value="Glycoside hydrolase/deacetylase"/>
    <property type="match status" value="1"/>
</dbReference>
<dbReference type="Proteomes" id="UP001596113">
    <property type="component" value="Unassembled WGS sequence"/>
</dbReference>
<comment type="caution">
    <text evidence="3">The sequence shown here is derived from an EMBL/GenBank/DDBJ whole genome shotgun (WGS) entry which is preliminary data.</text>
</comment>
<dbReference type="InterPro" id="IPR041147">
    <property type="entry name" value="GH38_C"/>
</dbReference>
<dbReference type="EMBL" id="JBHSMI010000025">
    <property type="protein sequence ID" value="MFC5404091.1"/>
    <property type="molecule type" value="Genomic_DNA"/>
</dbReference>
<evidence type="ECO:0000313" key="3">
    <source>
        <dbReference type="EMBL" id="MFC5404091.1"/>
    </source>
</evidence>
<dbReference type="InterPro" id="IPR000602">
    <property type="entry name" value="Glyco_hydro_38_N"/>
</dbReference>
<sequence>MNQLETIYVVFKTHVDLGFTDLPSQVTKQYTQDMAHDVISICDKTAHFPVGHRFVWTVPSWVLDESLQQADEELRGKLEKLVEAGQLSWHGLPFTTQTEFCGLEEWIRGLYVAARLSERFGKKTRSAKMTDVPGHAWMLPSLLKGAGIDFLHLGVNACSLPVDVPRLFFWEGPDGKQVLTFYSKGEYGTSLLPPDDWHYPVWLALQQTHDNAGPQDETVITEILAKTRAAHPNAKVVVGTMDDFAADFLSRGFTDIPVVRKDLADTWIHGVGSYPNEVSLIREVRSETVSKEMMAAFQKLETGESPFAADIEEAYKEALLFGEHTWGHDVKILLLPGRNSMRAFEDEDVRKDRERFPETYDKLERSWEEKRAYAYRAAEAAKRIVPLQSTDAGEGRPNKISIFNSLPWTRTDEIVHVGSNVQGCLVDETTEERLPIGSDGTVRIPEAGPLGYRTYRLEELKAGEEAAEPSVKSVASMNDDFAILENRYLLIRVDRTTGSIVQLTDKRTGREWASADQPFGVYEYDVYGKNEINQFVKDYAFDLMDWYVNDFSKPGYPRIDHHLYRTKLEKLDIVHSGSSAELRLTLSTPDESRQRFGNAEQVTMSISLGDDDPYFDMTVNVLNKKATAFADAGFVQFYPKTAHPEYRYQKLGAIIDPLKDIARNANQRLHCFDSWIDIRDGNEGLAILAKDNPLLSLGEKGVFACSPLYTPEQSAVYMNLFNNQWGTNYPQWIEGNMTFRYRIAPHQGNWQEGEVWKLAEQWRSPLIATSSFDGIEASRSLFRNDLNGIQVLAWKTAATGDGYVLRLQNALDAVAEQTVAFQLRLESAAKCDLLENEQDSLAILDDAITLSFAPREIITIKIRTS</sequence>
<dbReference type="Pfam" id="PF17677">
    <property type="entry name" value="Glyco_hydro38C2"/>
    <property type="match status" value="1"/>
</dbReference>
<evidence type="ECO:0000259" key="1">
    <source>
        <dbReference type="Pfam" id="PF01074"/>
    </source>
</evidence>
<dbReference type="Pfam" id="PF01074">
    <property type="entry name" value="Glyco_hydro_38N"/>
    <property type="match status" value="1"/>
</dbReference>
<organism evidence="3 4">
    <name type="scientific">Cohnella soli</name>
    <dbReference type="NCBI Taxonomy" id="425005"/>
    <lineage>
        <taxon>Bacteria</taxon>
        <taxon>Bacillati</taxon>
        <taxon>Bacillota</taxon>
        <taxon>Bacilli</taxon>
        <taxon>Bacillales</taxon>
        <taxon>Paenibacillaceae</taxon>
        <taxon>Cohnella</taxon>
    </lineage>
</organism>
<dbReference type="RefSeq" id="WP_378134058.1">
    <property type="nucleotide sequence ID" value="NZ_JBHSMI010000025.1"/>
</dbReference>
<protein>
    <submittedName>
        <fullName evidence="3">DUF5054 domain-containing protein</fullName>
    </submittedName>
</protein>
<dbReference type="CDD" id="cd10791">
    <property type="entry name" value="GH38N_AMII_like_1"/>
    <property type="match status" value="1"/>
</dbReference>
<keyword evidence="4" id="KW-1185">Reference proteome</keyword>
<dbReference type="Pfam" id="PF16477">
    <property type="entry name" value="DUF5054"/>
    <property type="match status" value="1"/>
</dbReference>
<feature type="domain" description="Glycosyl hydrolases family 38 C-terminal" evidence="2">
    <location>
        <begin position="789"/>
        <end position="860"/>
    </location>
</feature>
<reference evidence="4" key="1">
    <citation type="journal article" date="2019" name="Int. J. Syst. Evol. Microbiol.">
        <title>The Global Catalogue of Microorganisms (GCM) 10K type strain sequencing project: providing services to taxonomists for standard genome sequencing and annotation.</title>
        <authorList>
            <consortium name="The Broad Institute Genomics Platform"/>
            <consortium name="The Broad Institute Genome Sequencing Center for Infectious Disease"/>
            <person name="Wu L."/>
            <person name="Ma J."/>
        </authorList>
    </citation>
    <scope>NUCLEOTIDE SEQUENCE [LARGE SCALE GENOMIC DNA]</scope>
    <source>
        <strain evidence="4">CGMCC 1.18575</strain>
    </source>
</reference>
<gene>
    <name evidence="3" type="ORF">ACFPOF_15210</name>
</gene>
<evidence type="ECO:0000259" key="2">
    <source>
        <dbReference type="Pfam" id="PF17677"/>
    </source>
</evidence>
<accession>A0ABW0HSI1</accession>
<proteinExistence type="predicted"/>
<evidence type="ECO:0000313" key="4">
    <source>
        <dbReference type="Proteomes" id="UP001596113"/>
    </source>
</evidence>
<dbReference type="SUPFAM" id="SSF74650">
    <property type="entry name" value="Galactose mutarotase-like"/>
    <property type="match status" value="1"/>
</dbReference>
<dbReference type="Gene3D" id="2.70.98.30">
    <property type="entry name" value="Golgi alpha-mannosidase II, domain 4"/>
    <property type="match status" value="1"/>
</dbReference>
<dbReference type="Gene3D" id="3.20.110.10">
    <property type="entry name" value="Glycoside hydrolase 38, N terminal domain"/>
    <property type="match status" value="1"/>
</dbReference>
<dbReference type="PANTHER" id="PTHR46017:SF1">
    <property type="entry name" value="ALPHA-MANNOSIDASE 2C1"/>
    <property type="match status" value="1"/>
</dbReference>
<feature type="domain" description="Glycoside hydrolase family 38 N-terminal" evidence="1">
    <location>
        <begin position="6"/>
        <end position="188"/>
    </location>
</feature>
<name>A0ABW0HSI1_9BACL</name>